<dbReference type="SUPFAM" id="SSF46785">
    <property type="entry name" value="Winged helix' DNA-binding domain"/>
    <property type="match status" value="1"/>
</dbReference>
<evidence type="ECO:0000259" key="2">
    <source>
        <dbReference type="Pfam" id="PF00538"/>
    </source>
</evidence>
<evidence type="ECO:0000256" key="1">
    <source>
        <dbReference type="SAM" id="MobiDB-lite"/>
    </source>
</evidence>
<dbReference type="Gene3D" id="1.10.10.10">
    <property type="entry name" value="Winged helix-like DNA-binding domain superfamily/Winged helix DNA-binding domain"/>
    <property type="match status" value="1"/>
</dbReference>
<dbReference type="GO" id="GO:0006334">
    <property type="term" value="P:nucleosome assembly"/>
    <property type="evidence" value="ECO:0007669"/>
    <property type="project" value="InterPro"/>
</dbReference>
<accession>A0AAW2GUQ3</accession>
<feature type="region of interest" description="Disordered" evidence="1">
    <location>
        <begin position="58"/>
        <end position="136"/>
    </location>
</feature>
<keyword evidence="4" id="KW-1185">Reference proteome</keyword>
<dbReference type="Proteomes" id="UP001430953">
    <property type="component" value="Unassembled WGS sequence"/>
</dbReference>
<reference evidence="3 4" key="1">
    <citation type="submission" date="2023-03" db="EMBL/GenBank/DDBJ databases">
        <title>High recombination rates correlate with genetic variation in Cardiocondyla obscurior ants.</title>
        <authorList>
            <person name="Errbii M."/>
        </authorList>
    </citation>
    <scope>NUCLEOTIDE SEQUENCE [LARGE SCALE GENOMIC DNA]</scope>
    <source>
        <strain evidence="3">Alpha-2009</strain>
        <tissue evidence="3">Whole body</tissue>
    </source>
</reference>
<evidence type="ECO:0000313" key="4">
    <source>
        <dbReference type="Proteomes" id="UP001430953"/>
    </source>
</evidence>
<feature type="compositionally biased region" description="Basic residues" evidence="1">
    <location>
        <begin position="71"/>
        <end position="118"/>
    </location>
</feature>
<dbReference type="GO" id="GO:0000786">
    <property type="term" value="C:nucleosome"/>
    <property type="evidence" value="ECO:0007669"/>
    <property type="project" value="InterPro"/>
</dbReference>
<dbReference type="InterPro" id="IPR036390">
    <property type="entry name" value="WH_DNA-bd_sf"/>
</dbReference>
<comment type="caution">
    <text evidence="3">The sequence shown here is derived from an EMBL/GenBank/DDBJ whole genome shotgun (WGS) entry which is preliminary data.</text>
</comment>
<feature type="domain" description="H15" evidence="2">
    <location>
        <begin position="6"/>
        <end position="62"/>
    </location>
</feature>
<dbReference type="Pfam" id="PF00538">
    <property type="entry name" value="Linker_histone"/>
    <property type="match status" value="1"/>
</dbReference>
<evidence type="ECO:0000313" key="3">
    <source>
        <dbReference type="EMBL" id="KAL0131000.1"/>
    </source>
</evidence>
<dbReference type="AlphaFoldDB" id="A0AAW2GUQ3"/>
<protein>
    <recommendedName>
        <fullName evidence="2">H15 domain-containing protein</fullName>
    </recommendedName>
</protein>
<proteinExistence type="predicted"/>
<dbReference type="InterPro" id="IPR005818">
    <property type="entry name" value="Histone_H1/H5_H15"/>
</dbReference>
<feature type="compositionally biased region" description="Basic and acidic residues" evidence="1">
    <location>
        <begin position="195"/>
        <end position="208"/>
    </location>
</feature>
<sequence length="208" mass="23846">MTKQNLQALVASAIRNLREIRGSTSKEIISYIKSQYAGSETNIQKQIQAALKRGLNYGVLKRDGPPMEQGRRRRRRRRRGRGVSRRRSRRGRKSRMGGRSRGRGRGKGRRRRRRRSRSARSTGGGGSPLPRSRSLTARCNCMTRKHAEDTLESLPVENLRKDMAYSCNKNIVNQTPSRHQSHSRDRSQSSLSSSSDKEMIENRNRDQS</sequence>
<dbReference type="InterPro" id="IPR036388">
    <property type="entry name" value="WH-like_DNA-bd_sf"/>
</dbReference>
<name>A0AAW2GUQ3_9HYME</name>
<gene>
    <name evidence="3" type="ORF">PUN28_002530</name>
</gene>
<organism evidence="3 4">
    <name type="scientific">Cardiocondyla obscurior</name>
    <dbReference type="NCBI Taxonomy" id="286306"/>
    <lineage>
        <taxon>Eukaryota</taxon>
        <taxon>Metazoa</taxon>
        <taxon>Ecdysozoa</taxon>
        <taxon>Arthropoda</taxon>
        <taxon>Hexapoda</taxon>
        <taxon>Insecta</taxon>
        <taxon>Pterygota</taxon>
        <taxon>Neoptera</taxon>
        <taxon>Endopterygota</taxon>
        <taxon>Hymenoptera</taxon>
        <taxon>Apocrita</taxon>
        <taxon>Aculeata</taxon>
        <taxon>Formicoidea</taxon>
        <taxon>Formicidae</taxon>
        <taxon>Myrmicinae</taxon>
        <taxon>Cardiocondyla</taxon>
    </lineage>
</organism>
<dbReference type="GO" id="GO:0003677">
    <property type="term" value="F:DNA binding"/>
    <property type="evidence" value="ECO:0007669"/>
    <property type="project" value="InterPro"/>
</dbReference>
<feature type="region of interest" description="Disordered" evidence="1">
    <location>
        <begin position="169"/>
        <end position="208"/>
    </location>
</feature>
<dbReference type="EMBL" id="JADYXP020000002">
    <property type="protein sequence ID" value="KAL0131000.1"/>
    <property type="molecule type" value="Genomic_DNA"/>
</dbReference>